<dbReference type="EMBL" id="CP088295">
    <property type="protein sequence ID" value="UUY03321.1"/>
    <property type="molecule type" value="Genomic_DNA"/>
</dbReference>
<sequence length="109" mass="11449">MLLGVILIGGGAGECGSARAEYAKFRSPLRLWCDGLPGAVDWPSTLITSSLLVMFVGSLLAVWFRRSAIAVVALVGASATLTYGLVAPERVLADRCIENGRLVSCPAVR</sequence>
<proteinExistence type="predicted"/>
<reference evidence="3" key="1">
    <citation type="submission" date="2021-11" db="EMBL/GenBank/DDBJ databases">
        <title>Cultivation dependent microbiological survey of springs from the worlds oldest radium mine currently devoted to the extraction of radon-saturated water.</title>
        <authorList>
            <person name="Kapinusova G."/>
            <person name="Smrhova T."/>
            <person name="Strejcek M."/>
            <person name="Suman J."/>
            <person name="Jani K."/>
            <person name="Pajer P."/>
            <person name="Uhlik O."/>
        </authorList>
    </citation>
    <scope>NUCLEOTIDE SEQUENCE [LARGE SCALE GENOMIC DNA]</scope>
    <source>
        <strain evidence="3">J379</strain>
    </source>
</reference>
<accession>A0ABY5PFB6</accession>
<evidence type="ECO:0000313" key="3">
    <source>
        <dbReference type="Proteomes" id="UP001058860"/>
    </source>
</evidence>
<keyword evidence="1" id="KW-1133">Transmembrane helix</keyword>
<feature type="transmembrane region" description="Helical" evidence="1">
    <location>
        <begin position="44"/>
        <end position="63"/>
    </location>
</feature>
<keyword evidence="1" id="KW-0812">Transmembrane</keyword>
<evidence type="ECO:0000313" key="2">
    <source>
        <dbReference type="EMBL" id="UUY03321.1"/>
    </source>
</evidence>
<keyword evidence="3" id="KW-1185">Reference proteome</keyword>
<evidence type="ECO:0000256" key="1">
    <source>
        <dbReference type="SAM" id="Phobius"/>
    </source>
</evidence>
<organism evidence="2 3">
    <name type="scientific">Svornostia abyssi</name>
    <dbReference type="NCBI Taxonomy" id="2898438"/>
    <lineage>
        <taxon>Bacteria</taxon>
        <taxon>Bacillati</taxon>
        <taxon>Actinomycetota</taxon>
        <taxon>Thermoleophilia</taxon>
        <taxon>Solirubrobacterales</taxon>
        <taxon>Baekduiaceae</taxon>
        <taxon>Svornostia</taxon>
    </lineage>
</organism>
<name>A0ABY5PFB6_9ACTN</name>
<gene>
    <name evidence="2" type="ORF">LRS13_22045</name>
</gene>
<dbReference type="Proteomes" id="UP001058860">
    <property type="component" value="Chromosome"/>
</dbReference>
<protein>
    <submittedName>
        <fullName evidence="2">Uncharacterized protein</fullName>
    </submittedName>
</protein>
<dbReference type="RefSeq" id="WP_353863830.1">
    <property type="nucleotide sequence ID" value="NZ_CP088295.1"/>
</dbReference>
<feature type="transmembrane region" description="Helical" evidence="1">
    <location>
        <begin position="68"/>
        <end position="86"/>
    </location>
</feature>
<keyword evidence="1" id="KW-0472">Membrane</keyword>